<dbReference type="SUPFAM" id="SSF56601">
    <property type="entry name" value="beta-lactamase/transpeptidase-like"/>
    <property type="match status" value="1"/>
</dbReference>
<dbReference type="GO" id="GO:0006508">
    <property type="term" value="P:proteolysis"/>
    <property type="evidence" value="ECO:0007669"/>
    <property type="project" value="UniProtKB-KW"/>
</dbReference>
<evidence type="ECO:0000256" key="9">
    <source>
        <dbReference type="ARBA" id="ARBA00023268"/>
    </source>
</evidence>
<evidence type="ECO:0000256" key="8">
    <source>
        <dbReference type="ARBA" id="ARBA00022801"/>
    </source>
</evidence>
<evidence type="ECO:0000256" key="2">
    <source>
        <dbReference type="ARBA" id="ARBA00007090"/>
    </source>
</evidence>
<dbReference type="PANTHER" id="PTHR32282:SF15">
    <property type="entry name" value="PENICILLIN-BINDING PROTEIN 1C"/>
    <property type="match status" value="1"/>
</dbReference>
<dbReference type="UniPathway" id="UPA00219"/>
<organism evidence="16 17">
    <name type="scientific">Maricaulis salignorans</name>
    <dbReference type="NCBI Taxonomy" id="144026"/>
    <lineage>
        <taxon>Bacteria</taxon>
        <taxon>Pseudomonadati</taxon>
        <taxon>Pseudomonadota</taxon>
        <taxon>Alphaproteobacteria</taxon>
        <taxon>Maricaulales</taxon>
        <taxon>Maricaulaceae</taxon>
        <taxon>Maricaulis</taxon>
    </lineage>
</organism>
<keyword evidence="12" id="KW-0812">Transmembrane</keyword>
<evidence type="ECO:0000256" key="7">
    <source>
        <dbReference type="ARBA" id="ARBA00022679"/>
    </source>
</evidence>
<comment type="similarity">
    <text evidence="2">In the C-terminal section; belongs to the transpeptidase family.</text>
</comment>
<keyword evidence="17" id="KW-1185">Reference proteome</keyword>
<evidence type="ECO:0000313" key="17">
    <source>
        <dbReference type="Proteomes" id="UP000199759"/>
    </source>
</evidence>
<evidence type="ECO:0000256" key="1">
    <source>
        <dbReference type="ARBA" id="ARBA00004752"/>
    </source>
</evidence>
<dbReference type="Pfam" id="PF06832">
    <property type="entry name" value="BiPBP_C"/>
    <property type="match status" value="1"/>
</dbReference>
<dbReference type="GO" id="GO:0030288">
    <property type="term" value="C:outer membrane-bounded periplasmic space"/>
    <property type="evidence" value="ECO:0007669"/>
    <property type="project" value="TreeGrafter"/>
</dbReference>
<dbReference type="EMBL" id="FNHG01000025">
    <property type="protein sequence ID" value="SDM84033.1"/>
    <property type="molecule type" value="Genomic_DNA"/>
</dbReference>
<feature type="domain" description="Glycosyl transferase family 51" evidence="14">
    <location>
        <begin position="49"/>
        <end position="223"/>
    </location>
</feature>
<feature type="domain" description="Penicillin-binding C-terminal" evidence="15">
    <location>
        <begin position="596"/>
        <end position="674"/>
    </location>
</feature>
<evidence type="ECO:0000256" key="4">
    <source>
        <dbReference type="ARBA" id="ARBA00022645"/>
    </source>
</evidence>
<proteinExistence type="inferred from homology"/>
<dbReference type="InterPro" id="IPR001264">
    <property type="entry name" value="Glyco_trans_51"/>
</dbReference>
<dbReference type="InterPro" id="IPR009647">
    <property type="entry name" value="PBP_C"/>
</dbReference>
<evidence type="ECO:0000256" key="3">
    <source>
        <dbReference type="ARBA" id="ARBA00007739"/>
    </source>
</evidence>
<evidence type="ECO:0000256" key="6">
    <source>
        <dbReference type="ARBA" id="ARBA00022676"/>
    </source>
</evidence>
<dbReference type="NCBIfam" id="TIGR02073">
    <property type="entry name" value="PBP_1c"/>
    <property type="match status" value="1"/>
</dbReference>
<comment type="pathway">
    <text evidence="1">Cell wall biogenesis; peptidoglycan biosynthesis.</text>
</comment>
<gene>
    <name evidence="16" type="ORF">SAMN04488568_12514</name>
</gene>
<dbReference type="Pfam" id="PF00912">
    <property type="entry name" value="Transgly"/>
    <property type="match status" value="1"/>
</dbReference>
<accession>A0A1G9WIE9</accession>
<dbReference type="InterPro" id="IPR050396">
    <property type="entry name" value="Glycosyltr_51/Transpeptidase"/>
</dbReference>
<keyword evidence="12" id="KW-0472">Membrane</keyword>
<dbReference type="AlphaFoldDB" id="A0A1G9WIE9"/>
<evidence type="ECO:0000256" key="5">
    <source>
        <dbReference type="ARBA" id="ARBA00022670"/>
    </source>
</evidence>
<dbReference type="STRING" id="144026.SAMN04488568_12514"/>
<evidence type="ECO:0000256" key="12">
    <source>
        <dbReference type="SAM" id="Phobius"/>
    </source>
</evidence>
<dbReference type="InterPro" id="IPR001460">
    <property type="entry name" value="PCN-bd_Tpept"/>
</dbReference>
<keyword evidence="6" id="KW-0328">Glycosyltransferase</keyword>
<evidence type="ECO:0000313" key="16">
    <source>
        <dbReference type="EMBL" id="SDM84033.1"/>
    </source>
</evidence>
<dbReference type="InterPro" id="IPR023346">
    <property type="entry name" value="Lysozyme-like_dom_sf"/>
</dbReference>
<protein>
    <recommendedName>
        <fullName evidence="10">peptidoglycan glycosyltransferase</fullName>
        <ecNumber evidence="10">2.4.99.28</ecNumber>
    </recommendedName>
</protein>
<evidence type="ECO:0000259" key="14">
    <source>
        <dbReference type="Pfam" id="PF00912"/>
    </source>
</evidence>
<dbReference type="Proteomes" id="UP000199759">
    <property type="component" value="Unassembled WGS sequence"/>
</dbReference>
<evidence type="ECO:0000259" key="15">
    <source>
        <dbReference type="Pfam" id="PF06832"/>
    </source>
</evidence>
<keyword evidence="5" id="KW-0645">Protease</keyword>
<dbReference type="InterPro" id="IPR036950">
    <property type="entry name" value="PBP_transglycosylase"/>
</dbReference>
<dbReference type="GO" id="GO:0004180">
    <property type="term" value="F:carboxypeptidase activity"/>
    <property type="evidence" value="ECO:0007669"/>
    <property type="project" value="UniProtKB-KW"/>
</dbReference>
<evidence type="ECO:0000256" key="10">
    <source>
        <dbReference type="ARBA" id="ARBA00044770"/>
    </source>
</evidence>
<dbReference type="OrthoDB" id="9766909at2"/>
<evidence type="ECO:0000256" key="11">
    <source>
        <dbReference type="ARBA" id="ARBA00049902"/>
    </source>
</evidence>
<dbReference type="InterPro" id="IPR012338">
    <property type="entry name" value="Beta-lactam/transpept-like"/>
</dbReference>
<dbReference type="Pfam" id="PF00905">
    <property type="entry name" value="Transpeptidase"/>
    <property type="match status" value="1"/>
</dbReference>
<dbReference type="EC" id="2.4.99.28" evidence="10"/>
<sequence>MLGLGRIYWGLVGVVAGLVLLLALDEIFPPPLEQAGARSQLVRDRDGELLRAFPVADGRWRLAADLDHIDPDFIAALLAYEDANFYHHPGVDPAAVVRASWEGLRAGRIVSGASTLSMQVARLLEPRPRTFAAKFLQMTRALQLEFRLTKREILELYLTLAPYGGNLEGVRAASWAYFGREPDALTIEQIALLIALPQSPEARRPDRHPEAAVAARGRVLDRLARVGLARTTAQADAALDPAPQRRAFPGDAWQVAETLARQNRDRTDMVTTLDAGLQRALEQQVRDNLPMGDRSAQIAVMVVETQSRAVRAAVGSSGRDRPGGWIDLTTRPRSPGSTLKPFIYAMAFDDGLAAPDTHIADLPRRFAGYQPDNFDRRFRGDVTIAEALQHSLNIPAVSTLDDVGARRFSAALGFAGARPERPQGAARDDGLAVALGGAGLSVRQLAVLYAALGDGGHARPLRWLAAEDAIEPGTGFALVSAESAREILTILRRAPHPGGRMPASLTTAAPEIAFKTGTSYGFRDAWSAGVSGRYTVVVWVGRADGVPREGITGREGALPLLFRVFDLIDSLEPTQAQPGRDDSALPPAPQTLARFQLDPAPQILFPPDGSEVWAERPGRGFVLAAQGQSAVNWYADGQPVGRNALGDAVWYPGGPGFYLVEVVDAEGRRSRARVRIRMDS</sequence>
<dbReference type="PANTHER" id="PTHR32282">
    <property type="entry name" value="BINDING PROTEIN TRANSPEPTIDASE, PUTATIVE-RELATED"/>
    <property type="match status" value="1"/>
</dbReference>
<keyword evidence="4" id="KW-0121">Carboxypeptidase</keyword>
<dbReference type="Gene3D" id="1.10.3810.10">
    <property type="entry name" value="Biosynthetic peptidoglycan transglycosylase-like"/>
    <property type="match status" value="1"/>
</dbReference>
<feature type="domain" description="Penicillin-binding protein transpeptidase" evidence="13">
    <location>
        <begin position="299"/>
        <end position="541"/>
    </location>
</feature>
<dbReference type="GO" id="GO:0009252">
    <property type="term" value="P:peptidoglycan biosynthetic process"/>
    <property type="evidence" value="ECO:0007669"/>
    <property type="project" value="UniProtKB-UniPathway"/>
</dbReference>
<dbReference type="GO" id="GO:0008955">
    <property type="term" value="F:peptidoglycan glycosyltransferase activity"/>
    <property type="evidence" value="ECO:0007669"/>
    <property type="project" value="UniProtKB-EC"/>
</dbReference>
<keyword evidence="12" id="KW-1133">Transmembrane helix</keyword>
<keyword evidence="7" id="KW-0808">Transferase</keyword>
<dbReference type="SUPFAM" id="SSF53955">
    <property type="entry name" value="Lysozyme-like"/>
    <property type="match status" value="1"/>
</dbReference>
<keyword evidence="8" id="KW-0378">Hydrolase</keyword>
<dbReference type="GO" id="GO:0008658">
    <property type="term" value="F:penicillin binding"/>
    <property type="evidence" value="ECO:0007669"/>
    <property type="project" value="InterPro"/>
</dbReference>
<evidence type="ECO:0000259" key="13">
    <source>
        <dbReference type="Pfam" id="PF00905"/>
    </source>
</evidence>
<dbReference type="Gene3D" id="3.40.710.10">
    <property type="entry name" value="DD-peptidase/beta-lactamase superfamily"/>
    <property type="match status" value="1"/>
</dbReference>
<comment type="similarity">
    <text evidence="3">In the N-terminal section; belongs to the glycosyltransferase 51 family.</text>
</comment>
<reference evidence="16 17" key="1">
    <citation type="submission" date="2016-10" db="EMBL/GenBank/DDBJ databases">
        <authorList>
            <person name="de Groot N.N."/>
        </authorList>
    </citation>
    <scope>NUCLEOTIDE SEQUENCE [LARGE SCALE GENOMIC DNA]</scope>
    <source>
        <strain evidence="16 17">DSM 16077</strain>
    </source>
</reference>
<keyword evidence="9" id="KW-0511">Multifunctional enzyme</keyword>
<feature type="transmembrane region" description="Helical" evidence="12">
    <location>
        <begin position="7"/>
        <end position="24"/>
    </location>
</feature>
<name>A0A1G9WIE9_9PROT</name>
<dbReference type="InterPro" id="IPR011815">
    <property type="entry name" value="PBP_1c"/>
</dbReference>
<comment type="catalytic activity">
    <reaction evidence="11">
        <text>[GlcNAc-(1-&gt;4)-Mur2Ac(oyl-L-Ala-gamma-D-Glu-L-Lys-D-Ala-D-Ala)](n)-di-trans,octa-cis-undecaprenyl diphosphate + beta-D-GlcNAc-(1-&gt;4)-Mur2Ac(oyl-L-Ala-gamma-D-Glu-L-Lys-D-Ala-D-Ala)-di-trans,octa-cis-undecaprenyl diphosphate = [GlcNAc-(1-&gt;4)-Mur2Ac(oyl-L-Ala-gamma-D-Glu-L-Lys-D-Ala-D-Ala)](n+1)-di-trans,octa-cis-undecaprenyl diphosphate + di-trans,octa-cis-undecaprenyl diphosphate + H(+)</text>
        <dbReference type="Rhea" id="RHEA:23708"/>
        <dbReference type="Rhea" id="RHEA-COMP:9602"/>
        <dbReference type="Rhea" id="RHEA-COMP:9603"/>
        <dbReference type="ChEBI" id="CHEBI:15378"/>
        <dbReference type="ChEBI" id="CHEBI:58405"/>
        <dbReference type="ChEBI" id="CHEBI:60033"/>
        <dbReference type="ChEBI" id="CHEBI:78435"/>
        <dbReference type="EC" id="2.4.99.28"/>
    </reaction>
</comment>
<dbReference type="RefSeq" id="WP_091771827.1">
    <property type="nucleotide sequence ID" value="NZ_FNHG01000025.1"/>
</dbReference>